<keyword evidence="1" id="KW-0732">Signal</keyword>
<sequence length="402" mass="44601">MKTLLTVSGCLLLALATGAALAGPGEDTARSLNERYRNLTRDCGGQSKPAVLCAGVIVRATATPQFWVPTQKNIANGGISASYLRRDAKFPRLVYGRNNGFTLYPAFANPSPNRPYEVLCSFPHDAGTDNRAERGCTDHTASATVENYCDLMDVRTAQAWVRRFGSSATNHVDLCGFDVRDRRDAFAGPAFMASIEARNLAGATLFPMQNELRIATWQNNPPFDPPVESTFYTMPPSSATSGLENARANQIEWWLATKRYLPLVRLDLPQTMNADAAFVYNTADQAIQPTTGPNTCKTYFDSARFEDLPGFPGKKSLVVVPSACGREVREDQTNNFFNELVARLYRDPAWQGASAYNVEHFLSMRRQLTCHFVYRRYAPTWTLEPHRALIDIQASGARQCDN</sequence>
<dbReference type="AlphaFoldDB" id="A0A239D6L6"/>
<reference evidence="3" key="1">
    <citation type="submission" date="2017-06" db="EMBL/GenBank/DDBJ databases">
        <authorList>
            <person name="Varghese N."/>
            <person name="Submissions S."/>
        </authorList>
    </citation>
    <scope>NUCLEOTIDE SEQUENCE [LARGE SCALE GENOMIC DNA]</scope>
    <source>
        <strain evidence="3">DSM 22348</strain>
    </source>
</reference>
<feature type="chain" id="PRO_5011231361" description="DUF2599 domain-containing protein" evidence="1">
    <location>
        <begin position="23"/>
        <end position="402"/>
    </location>
</feature>
<dbReference type="RefSeq" id="WP_052419349.1">
    <property type="nucleotide sequence ID" value="NZ_FZOL01000005.1"/>
</dbReference>
<dbReference type="Proteomes" id="UP000198407">
    <property type="component" value="Unassembled WGS sequence"/>
</dbReference>
<accession>A0A239D6L6</accession>
<keyword evidence="3" id="KW-1185">Reference proteome</keyword>
<dbReference type="EMBL" id="FZOL01000005">
    <property type="protein sequence ID" value="SNS28146.1"/>
    <property type="molecule type" value="Genomic_DNA"/>
</dbReference>
<protein>
    <recommendedName>
        <fullName evidence="4">DUF2599 domain-containing protein</fullName>
    </recommendedName>
</protein>
<name>A0A239D6L6_9PSED</name>
<proteinExistence type="predicted"/>
<gene>
    <name evidence="2" type="ORF">SAMN05444352_105263</name>
</gene>
<evidence type="ECO:0000313" key="2">
    <source>
        <dbReference type="EMBL" id="SNS28146.1"/>
    </source>
</evidence>
<dbReference type="InterPro" id="IPR019719">
    <property type="entry name" value="DUF2599"/>
</dbReference>
<feature type="signal peptide" evidence="1">
    <location>
        <begin position="1"/>
        <end position="22"/>
    </location>
</feature>
<evidence type="ECO:0000313" key="3">
    <source>
        <dbReference type="Proteomes" id="UP000198407"/>
    </source>
</evidence>
<dbReference type="OrthoDB" id="6766953at2"/>
<organism evidence="2 3">
    <name type="scientific">Pseudomonas japonica</name>
    <dbReference type="NCBI Taxonomy" id="256466"/>
    <lineage>
        <taxon>Bacteria</taxon>
        <taxon>Pseudomonadati</taxon>
        <taxon>Pseudomonadota</taxon>
        <taxon>Gammaproteobacteria</taxon>
        <taxon>Pseudomonadales</taxon>
        <taxon>Pseudomonadaceae</taxon>
        <taxon>Pseudomonas</taxon>
    </lineage>
</organism>
<evidence type="ECO:0000256" key="1">
    <source>
        <dbReference type="SAM" id="SignalP"/>
    </source>
</evidence>
<evidence type="ECO:0008006" key="4">
    <source>
        <dbReference type="Google" id="ProtNLM"/>
    </source>
</evidence>
<dbReference type="STRING" id="1215104.GCA_000730585_05314"/>
<dbReference type="Pfam" id="PF10783">
    <property type="entry name" value="DUF2599"/>
    <property type="match status" value="1"/>
</dbReference>